<dbReference type="Gene3D" id="3.30.300.30">
    <property type="match status" value="1"/>
</dbReference>
<dbReference type="InterPro" id="IPR000873">
    <property type="entry name" value="AMP-dep_synth/lig_dom"/>
</dbReference>
<evidence type="ECO:0000259" key="3">
    <source>
        <dbReference type="PROSITE" id="PS50075"/>
    </source>
</evidence>
<dbReference type="PROSITE" id="PS00012">
    <property type="entry name" value="PHOSPHOPANTETHEINE"/>
    <property type="match status" value="1"/>
</dbReference>
<dbReference type="InterPro" id="IPR045851">
    <property type="entry name" value="AMP-bd_C_sf"/>
</dbReference>
<dbReference type="PROSITE" id="PS50075">
    <property type="entry name" value="CARRIER"/>
    <property type="match status" value="1"/>
</dbReference>
<evidence type="ECO:0000313" key="4">
    <source>
        <dbReference type="EMBL" id="MFC4036156.1"/>
    </source>
</evidence>
<organism evidence="4 5">
    <name type="scientific">Streptomyces polygonati</name>
    <dbReference type="NCBI Taxonomy" id="1617087"/>
    <lineage>
        <taxon>Bacteria</taxon>
        <taxon>Bacillati</taxon>
        <taxon>Actinomycetota</taxon>
        <taxon>Actinomycetes</taxon>
        <taxon>Kitasatosporales</taxon>
        <taxon>Streptomycetaceae</taxon>
        <taxon>Streptomyces</taxon>
    </lineage>
</organism>
<proteinExistence type="predicted"/>
<name>A0ABV8HWT9_9ACTN</name>
<dbReference type="InterPro" id="IPR006162">
    <property type="entry name" value="Ppantetheine_attach_site"/>
</dbReference>
<dbReference type="InterPro" id="IPR020845">
    <property type="entry name" value="AMP-binding_CS"/>
</dbReference>
<dbReference type="InterPro" id="IPR009081">
    <property type="entry name" value="PP-bd_ACP"/>
</dbReference>
<dbReference type="InterPro" id="IPR010071">
    <property type="entry name" value="AA_adenyl_dom"/>
</dbReference>
<dbReference type="Gene3D" id="1.10.1200.10">
    <property type="entry name" value="ACP-like"/>
    <property type="match status" value="1"/>
</dbReference>
<evidence type="ECO:0000313" key="5">
    <source>
        <dbReference type="Proteomes" id="UP001595765"/>
    </source>
</evidence>
<dbReference type="SUPFAM" id="SSF47336">
    <property type="entry name" value="ACP-like"/>
    <property type="match status" value="1"/>
</dbReference>
<evidence type="ECO:0000256" key="2">
    <source>
        <dbReference type="ARBA" id="ARBA00022553"/>
    </source>
</evidence>
<keyword evidence="1" id="KW-0596">Phosphopantetheine</keyword>
<protein>
    <submittedName>
        <fullName evidence="4">Amino acid adenylation domain-containing protein</fullName>
    </submittedName>
</protein>
<dbReference type="InterPro" id="IPR025110">
    <property type="entry name" value="AMP-bd_C"/>
</dbReference>
<dbReference type="PANTHER" id="PTHR45527:SF1">
    <property type="entry name" value="FATTY ACID SYNTHASE"/>
    <property type="match status" value="1"/>
</dbReference>
<keyword evidence="5" id="KW-1185">Reference proteome</keyword>
<dbReference type="Proteomes" id="UP001595765">
    <property type="component" value="Unassembled WGS sequence"/>
</dbReference>
<dbReference type="SUPFAM" id="SSF56801">
    <property type="entry name" value="Acetyl-CoA synthetase-like"/>
    <property type="match status" value="1"/>
</dbReference>
<dbReference type="Gene3D" id="3.40.50.980">
    <property type="match status" value="2"/>
</dbReference>
<sequence length="602" mass="62524">MTAVLPERALRGATTPAADLLDRLAAVPAARVAVVADGRSLTFGELRSAAGRFAGRLAARGIGPESVVALSLPRGADLVVALIGTLTAGAAYLPVDPKLPAERRRYLVTDAAADLVVTADGAAEPLDAGVPHLPVGELTDPAGAFGFGPVPVTAGTLAYVIYTSGSTGRPKGVEISRGAASALLAELEGAGIAVTDGGRVGWNASPSFDASVQQWVRLCRGDALVMIDEETRADPELLARLVDEQALTDLDITPSHADPLLDLLSADGGPRPLTLLVGGEAIGPVLWERIAERTAAGVLRAVNLYGPTECTVDATAGWIDGAAEQPHIGSVLPGLRLRLLDERLNPVGFGRTGELYLAGPRVGRGYRGRPVLTAERFVADTGGTEPGGGRMYRTGDLARLLPDGRLVYVGRADGQVKLRGHRIELPEIEAAVTSYDQVAEAAVLLLDDVNGAPGLVAYYRAGAAVHEAALRERLAERLPAYMVPSAFVAMDRFPTTTNGKLDRAALPAPAAVPAADTASSGELSGPVEELIAGVWQTVLGAPRIGPDDNFFKLGGHSLLAIKLVSRVRAELGVALAVKAVYANPRLHDLAAHIEGLIAAKEL</sequence>
<feature type="domain" description="Carrier" evidence="3">
    <location>
        <begin position="522"/>
        <end position="597"/>
    </location>
</feature>
<reference evidence="5" key="1">
    <citation type="journal article" date="2019" name="Int. J. Syst. Evol. Microbiol.">
        <title>The Global Catalogue of Microorganisms (GCM) 10K type strain sequencing project: providing services to taxonomists for standard genome sequencing and annotation.</title>
        <authorList>
            <consortium name="The Broad Institute Genomics Platform"/>
            <consortium name="The Broad Institute Genome Sequencing Center for Infectious Disease"/>
            <person name="Wu L."/>
            <person name="Ma J."/>
        </authorList>
    </citation>
    <scope>NUCLEOTIDE SEQUENCE [LARGE SCALE GENOMIC DNA]</scope>
    <source>
        <strain evidence="5">CGMCC 4.7237</strain>
    </source>
</reference>
<dbReference type="Gene3D" id="2.30.38.10">
    <property type="entry name" value="Luciferase, Domain 3"/>
    <property type="match status" value="1"/>
</dbReference>
<dbReference type="SMART" id="SM00823">
    <property type="entry name" value="PKS_PP"/>
    <property type="match status" value="1"/>
</dbReference>
<dbReference type="RefSeq" id="WP_386437355.1">
    <property type="nucleotide sequence ID" value="NZ_JBHSBB010000040.1"/>
</dbReference>
<dbReference type="PROSITE" id="PS00455">
    <property type="entry name" value="AMP_BINDING"/>
    <property type="match status" value="1"/>
</dbReference>
<keyword evidence="2" id="KW-0597">Phosphoprotein</keyword>
<gene>
    <name evidence="4" type="ORF">ACFO3J_32605</name>
</gene>
<dbReference type="InterPro" id="IPR020806">
    <property type="entry name" value="PKS_PP-bd"/>
</dbReference>
<dbReference type="Pfam" id="PF13193">
    <property type="entry name" value="AMP-binding_C"/>
    <property type="match status" value="1"/>
</dbReference>
<dbReference type="InterPro" id="IPR036736">
    <property type="entry name" value="ACP-like_sf"/>
</dbReference>
<evidence type="ECO:0000256" key="1">
    <source>
        <dbReference type="ARBA" id="ARBA00022450"/>
    </source>
</evidence>
<dbReference type="Pfam" id="PF00550">
    <property type="entry name" value="PP-binding"/>
    <property type="match status" value="1"/>
</dbReference>
<dbReference type="CDD" id="cd05930">
    <property type="entry name" value="A_NRPS"/>
    <property type="match status" value="1"/>
</dbReference>
<dbReference type="NCBIfam" id="TIGR01733">
    <property type="entry name" value="AA-adenyl-dom"/>
    <property type="match status" value="1"/>
</dbReference>
<accession>A0ABV8HWT9</accession>
<comment type="caution">
    <text evidence="4">The sequence shown here is derived from an EMBL/GenBank/DDBJ whole genome shotgun (WGS) entry which is preliminary data.</text>
</comment>
<dbReference type="PANTHER" id="PTHR45527">
    <property type="entry name" value="NONRIBOSOMAL PEPTIDE SYNTHETASE"/>
    <property type="match status" value="1"/>
</dbReference>
<dbReference type="Pfam" id="PF00501">
    <property type="entry name" value="AMP-binding"/>
    <property type="match status" value="1"/>
</dbReference>
<dbReference type="EMBL" id="JBHSBB010000040">
    <property type="protein sequence ID" value="MFC4036156.1"/>
    <property type="molecule type" value="Genomic_DNA"/>
</dbReference>